<evidence type="ECO:0000313" key="4">
    <source>
        <dbReference type="EMBL" id="NNU81358.1"/>
    </source>
</evidence>
<evidence type="ECO:0000256" key="1">
    <source>
        <dbReference type="ARBA" id="ARBA00005369"/>
    </source>
</evidence>
<comment type="similarity">
    <text evidence="1">Belongs to the methyltransferase superfamily. L-isoaspartyl/D-aspartyl protein methyltransferase family.</text>
</comment>
<dbReference type="GO" id="GO:0005737">
    <property type="term" value="C:cytoplasm"/>
    <property type="evidence" value="ECO:0007669"/>
    <property type="project" value="TreeGrafter"/>
</dbReference>
<dbReference type="Pfam" id="PF01135">
    <property type="entry name" value="PCMT"/>
    <property type="match status" value="1"/>
</dbReference>
<dbReference type="InterPro" id="IPR029063">
    <property type="entry name" value="SAM-dependent_MTases_sf"/>
</dbReference>
<gene>
    <name evidence="4" type="ORF">HMH01_13010</name>
</gene>
<evidence type="ECO:0000313" key="5">
    <source>
        <dbReference type="Proteomes" id="UP000572377"/>
    </source>
</evidence>
<dbReference type="GO" id="GO:0032259">
    <property type="term" value="P:methylation"/>
    <property type="evidence" value="ECO:0007669"/>
    <property type="project" value="UniProtKB-KW"/>
</dbReference>
<keyword evidence="4" id="KW-0808">Transferase</keyword>
<reference evidence="4 5" key="1">
    <citation type="submission" date="2020-05" db="EMBL/GenBank/DDBJ databases">
        <title>Gimesia benthica sp. nov., a novel planctomycete isolated from a deep-sea water sample of the Northwest Indian Ocean.</title>
        <authorList>
            <person name="Wang J."/>
            <person name="Ruan C."/>
            <person name="Song L."/>
            <person name="Zhu Y."/>
            <person name="Li A."/>
            <person name="Zheng X."/>
            <person name="Wang L."/>
            <person name="Lu Z."/>
            <person name="Huang Y."/>
            <person name="Du W."/>
            <person name="Zhou Y."/>
            <person name="Huang L."/>
            <person name="Dai X."/>
        </authorList>
    </citation>
    <scope>NUCLEOTIDE SEQUENCE [LARGE SCALE GENOMIC DNA]</scope>
    <source>
        <strain evidence="4 5">YYQ-30</strain>
    </source>
</reference>
<dbReference type="AlphaFoldDB" id="A0A849L4K1"/>
<keyword evidence="4" id="KW-0489">Methyltransferase</keyword>
<dbReference type="RefSeq" id="WP_171326205.1">
    <property type="nucleotide sequence ID" value="NZ_JABFBC010000002.1"/>
</dbReference>
<dbReference type="GO" id="GO:0004719">
    <property type="term" value="F:protein-L-isoaspartate (D-aspartate) O-methyltransferase activity"/>
    <property type="evidence" value="ECO:0007669"/>
    <property type="project" value="InterPro"/>
</dbReference>
<evidence type="ECO:0000256" key="2">
    <source>
        <dbReference type="ARBA" id="ARBA00013346"/>
    </source>
</evidence>
<proteinExistence type="inferred from homology"/>
<evidence type="ECO:0000256" key="3">
    <source>
        <dbReference type="ARBA" id="ARBA00030757"/>
    </source>
</evidence>
<dbReference type="PANTHER" id="PTHR11579">
    <property type="entry name" value="PROTEIN-L-ISOASPARTATE O-METHYLTRANSFERASE"/>
    <property type="match status" value="1"/>
</dbReference>
<organism evidence="4 5">
    <name type="scientific">Halovulum dunhuangense</name>
    <dbReference type="NCBI Taxonomy" id="1505036"/>
    <lineage>
        <taxon>Bacteria</taxon>
        <taxon>Pseudomonadati</taxon>
        <taxon>Pseudomonadota</taxon>
        <taxon>Alphaproteobacteria</taxon>
        <taxon>Rhodobacterales</taxon>
        <taxon>Paracoccaceae</taxon>
        <taxon>Halovulum</taxon>
    </lineage>
</organism>
<name>A0A849L4K1_9RHOB</name>
<keyword evidence="5" id="KW-1185">Reference proteome</keyword>
<protein>
    <recommendedName>
        <fullName evidence="2">Protein-L-isoaspartate O-methyltransferase</fullName>
    </recommendedName>
    <alternativeName>
        <fullName evidence="3">Protein L-isoaspartyl methyltransferase</fullName>
    </alternativeName>
</protein>
<accession>A0A849L4K1</accession>
<dbReference type="PANTHER" id="PTHR11579:SF18">
    <property type="entry name" value="PROTEIN-L-ISOASPARTATE O-METHYLTRANSFERASE"/>
    <property type="match status" value="1"/>
</dbReference>
<dbReference type="InterPro" id="IPR000682">
    <property type="entry name" value="PCMT"/>
</dbReference>
<sequence>MTDFAKARTMMVDCQVRPSDVTRYPIIDAMLHVRREEFVPPALRPVAYAGEHVPLAPGRVLLDARVFAKMLDALEVGPSDLVLDVGCGLGYSAAVLAHMAEAVIAIESDPAMAAEAAEILAREGADNAVVTEAPLAGGDAPHGPFDVIIIEGGVEQLPETLTAQLKEGGRIAAIFVSGTAGQVRIGVKSATGIAWRHAFDATAPVLEGFEKAPSFQF</sequence>
<comment type="caution">
    <text evidence="4">The sequence shown here is derived from an EMBL/GenBank/DDBJ whole genome shotgun (WGS) entry which is preliminary data.</text>
</comment>
<dbReference type="Gene3D" id="3.40.50.150">
    <property type="entry name" value="Vaccinia Virus protein VP39"/>
    <property type="match status" value="1"/>
</dbReference>
<dbReference type="Proteomes" id="UP000572377">
    <property type="component" value="Unassembled WGS sequence"/>
</dbReference>
<dbReference type="SUPFAM" id="SSF53335">
    <property type="entry name" value="S-adenosyl-L-methionine-dependent methyltransferases"/>
    <property type="match status" value="1"/>
</dbReference>
<dbReference type="EMBL" id="JABFBC010000002">
    <property type="protein sequence ID" value="NNU81358.1"/>
    <property type="molecule type" value="Genomic_DNA"/>
</dbReference>
<dbReference type="CDD" id="cd02440">
    <property type="entry name" value="AdoMet_MTases"/>
    <property type="match status" value="1"/>
</dbReference>